<evidence type="ECO:0000256" key="3">
    <source>
        <dbReference type="ARBA" id="ARBA00023242"/>
    </source>
</evidence>
<reference evidence="4 5" key="2">
    <citation type="submission" date="2018-11" db="EMBL/GenBank/DDBJ databases">
        <authorList>
            <consortium name="Pathogen Informatics"/>
        </authorList>
    </citation>
    <scope>NUCLEOTIDE SEQUENCE [LARGE SCALE GENOMIC DNA]</scope>
</reference>
<evidence type="ECO:0000313" key="4">
    <source>
        <dbReference type="EMBL" id="VDO45718.1"/>
    </source>
</evidence>
<reference evidence="6" key="1">
    <citation type="submission" date="2017-02" db="UniProtKB">
        <authorList>
            <consortium name="WormBaseParasite"/>
        </authorList>
    </citation>
    <scope>IDENTIFICATION</scope>
</reference>
<keyword evidence="3" id="KW-0539">Nucleus</keyword>
<dbReference type="WBParaSite" id="BTMF_0001541701-mRNA-1">
    <property type="protein sequence ID" value="BTMF_0001541701-mRNA-1"/>
    <property type="gene ID" value="BTMF_0001541701"/>
</dbReference>
<name>A0A0R3R5X3_9BILA</name>
<organism evidence="6">
    <name type="scientific">Brugia timori</name>
    <dbReference type="NCBI Taxonomy" id="42155"/>
    <lineage>
        <taxon>Eukaryota</taxon>
        <taxon>Metazoa</taxon>
        <taxon>Ecdysozoa</taxon>
        <taxon>Nematoda</taxon>
        <taxon>Chromadorea</taxon>
        <taxon>Rhabditida</taxon>
        <taxon>Spirurina</taxon>
        <taxon>Spiruromorpha</taxon>
        <taxon>Filarioidea</taxon>
        <taxon>Onchocercidae</taxon>
        <taxon>Brugia</taxon>
    </lineage>
</organism>
<sequence>VELIGSSIFDFLHRDDEPELRYILSNTDFNCTTTSSQFSTNSNQSYNDEIERMFFIRLKCVLPKRNAGIIYNGYKTISCWGYSKICHDGERITNMGLLAVGYMLTRSGITELKLSSSTFMFRARLDLNIIFVDSRVTALTGFGASSLLDTSLYQMNQSTTGYYRLLHRIRGYVWAQSQFCIVPMLRATITHCIVAVTEIFSKREGDMTLAIIQLDAEEDVPGSTLGEYSNLFYKGASASAPLYLDYNMHMLSDK</sequence>
<protein>
    <submittedName>
        <fullName evidence="6">PAS domain-containing protein</fullName>
    </submittedName>
</protein>
<dbReference type="AlphaFoldDB" id="A0A0R3R5X3"/>
<gene>
    <name evidence="4" type="ORF">BTMF_LOCUS13409</name>
</gene>
<evidence type="ECO:0000256" key="2">
    <source>
        <dbReference type="ARBA" id="ARBA00023163"/>
    </source>
</evidence>
<keyword evidence="1" id="KW-0805">Transcription regulation</keyword>
<dbReference type="GO" id="GO:0000981">
    <property type="term" value="F:DNA-binding transcription factor activity, RNA polymerase II-specific"/>
    <property type="evidence" value="ECO:0007669"/>
    <property type="project" value="TreeGrafter"/>
</dbReference>
<dbReference type="PANTHER" id="PTHR23043:SF36">
    <property type="entry name" value="PROTEIN SINGLE-MINDED"/>
    <property type="match status" value="1"/>
</dbReference>
<evidence type="ECO:0000256" key="1">
    <source>
        <dbReference type="ARBA" id="ARBA00023015"/>
    </source>
</evidence>
<evidence type="ECO:0000313" key="6">
    <source>
        <dbReference type="WBParaSite" id="BTMF_0001541701-mRNA-1"/>
    </source>
</evidence>
<dbReference type="STRING" id="42155.A0A0R3R5X3"/>
<accession>A0A0R3R5X3</accession>
<dbReference type="GO" id="GO:0000977">
    <property type="term" value="F:RNA polymerase II transcription regulatory region sequence-specific DNA binding"/>
    <property type="evidence" value="ECO:0007669"/>
    <property type="project" value="TreeGrafter"/>
</dbReference>
<dbReference type="GO" id="GO:0010557">
    <property type="term" value="P:positive regulation of macromolecule biosynthetic process"/>
    <property type="evidence" value="ECO:0007669"/>
    <property type="project" value="UniProtKB-ARBA"/>
</dbReference>
<keyword evidence="5" id="KW-1185">Reference proteome</keyword>
<dbReference type="EMBL" id="UZAG01020070">
    <property type="protein sequence ID" value="VDO45718.1"/>
    <property type="molecule type" value="Genomic_DNA"/>
</dbReference>
<dbReference type="Proteomes" id="UP000280834">
    <property type="component" value="Unassembled WGS sequence"/>
</dbReference>
<dbReference type="PANTHER" id="PTHR23043">
    <property type="entry name" value="HYPOXIA-INDUCIBLE FACTOR 1 ALPHA"/>
    <property type="match status" value="1"/>
</dbReference>
<dbReference type="Gene3D" id="3.30.450.20">
    <property type="entry name" value="PAS domain"/>
    <property type="match status" value="2"/>
</dbReference>
<keyword evidence="2" id="KW-0804">Transcription</keyword>
<proteinExistence type="predicted"/>
<evidence type="ECO:0000313" key="5">
    <source>
        <dbReference type="Proteomes" id="UP000280834"/>
    </source>
</evidence>